<evidence type="ECO:0000313" key="4">
    <source>
        <dbReference type="Proteomes" id="UP001519460"/>
    </source>
</evidence>
<feature type="compositionally biased region" description="Basic and acidic residues" evidence="1">
    <location>
        <begin position="819"/>
        <end position="831"/>
    </location>
</feature>
<feature type="compositionally biased region" description="Basic and acidic residues" evidence="1">
    <location>
        <begin position="698"/>
        <end position="719"/>
    </location>
</feature>
<name>A0ABD0L2E9_9CAEN</name>
<feature type="compositionally biased region" description="Basic and acidic residues" evidence="1">
    <location>
        <begin position="54"/>
        <end position="63"/>
    </location>
</feature>
<reference evidence="3 4" key="1">
    <citation type="journal article" date="2023" name="Sci. Data">
        <title>Genome assembly of the Korean intertidal mud-creeper Batillaria attramentaria.</title>
        <authorList>
            <person name="Patra A.K."/>
            <person name="Ho P.T."/>
            <person name="Jun S."/>
            <person name="Lee S.J."/>
            <person name="Kim Y."/>
            <person name="Won Y.J."/>
        </authorList>
    </citation>
    <scope>NUCLEOTIDE SEQUENCE [LARGE SCALE GENOMIC DNA]</scope>
    <source>
        <strain evidence="3">Wonlab-2016</strain>
    </source>
</reference>
<feature type="region of interest" description="Disordered" evidence="1">
    <location>
        <begin position="112"/>
        <end position="457"/>
    </location>
</feature>
<dbReference type="PANTHER" id="PTHR22736:SF2">
    <property type="entry name" value="COILED-COIL DOMAIN-CONTAINING PROTEIN 66"/>
    <property type="match status" value="1"/>
</dbReference>
<feature type="compositionally biased region" description="Polar residues" evidence="1">
    <location>
        <begin position="323"/>
        <end position="341"/>
    </location>
</feature>
<feature type="compositionally biased region" description="Basic and acidic residues" evidence="1">
    <location>
        <begin position="729"/>
        <end position="741"/>
    </location>
</feature>
<feature type="compositionally biased region" description="Basic and acidic residues" evidence="1">
    <location>
        <begin position="579"/>
        <end position="588"/>
    </location>
</feature>
<accession>A0ABD0L2E9</accession>
<dbReference type="PANTHER" id="PTHR22736">
    <property type="entry name" value="COILED-COIL DOMAIN-CONTAINING PROTEIN 66"/>
    <property type="match status" value="1"/>
</dbReference>
<feature type="compositionally biased region" description="Basic and acidic residues" evidence="1">
    <location>
        <begin position="359"/>
        <end position="422"/>
    </location>
</feature>
<proteinExistence type="predicted"/>
<dbReference type="InterPro" id="IPR040467">
    <property type="entry name" value="CCDC66_dom"/>
</dbReference>
<feature type="region of interest" description="Disordered" evidence="1">
    <location>
        <begin position="54"/>
        <end position="94"/>
    </location>
</feature>
<feature type="compositionally biased region" description="Polar residues" evidence="1">
    <location>
        <begin position="241"/>
        <end position="266"/>
    </location>
</feature>
<comment type="caution">
    <text evidence="3">The sequence shown here is derived from an EMBL/GenBank/DDBJ whole genome shotgun (WGS) entry which is preliminary data.</text>
</comment>
<feature type="region of interest" description="Disordered" evidence="1">
    <location>
        <begin position="1"/>
        <end position="34"/>
    </location>
</feature>
<feature type="compositionally biased region" description="Basic and acidic residues" evidence="1">
    <location>
        <begin position="78"/>
        <end position="94"/>
    </location>
</feature>
<feature type="compositionally biased region" description="Basic and acidic residues" evidence="1">
    <location>
        <begin position="267"/>
        <end position="277"/>
    </location>
</feature>
<feature type="compositionally biased region" description="Pro residues" evidence="1">
    <location>
        <begin position="23"/>
        <end position="34"/>
    </location>
</feature>
<feature type="domain" description="CCDC66" evidence="2">
    <location>
        <begin position="447"/>
        <end position="581"/>
    </location>
</feature>
<keyword evidence="4" id="KW-1185">Reference proteome</keyword>
<dbReference type="Pfam" id="PF15236">
    <property type="entry name" value="CCDC66"/>
    <property type="match status" value="1"/>
</dbReference>
<feature type="compositionally biased region" description="Basic and acidic residues" evidence="1">
    <location>
        <begin position="1"/>
        <end position="12"/>
    </location>
</feature>
<evidence type="ECO:0000313" key="3">
    <source>
        <dbReference type="EMBL" id="KAK7493640.1"/>
    </source>
</evidence>
<dbReference type="Proteomes" id="UP001519460">
    <property type="component" value="Unassembled WGS sequence"/>
</dbReference>
<evidence type="ECO:0000256" key="1">
    <source>
        <dbReference type="SAM" id="MobiDB-lite"/>
    </source>
</evidence>
<feature type="compositionally biased region" description="Basic and acidic residues" evidence="1">
    <location>
        <begin position="179"/>
        <end position="237"/>
    </location>
</feature>
<sequence>HAEKEVRFDSARNEVQQLKPEPETNPRPPLPPAALVPWTHMTVAERKRLQWAREKEAAEKLGDFDPWGRPGAGAPPPKKPEVHVPDAELHTKEEKNLRAAVDEIEAKYAALLSQTASRHSPAARTRNHSGDDVHSKPSRQPDPVSPAGDDAEIRSSQGSVSKHRLEDKGNSRPNRKQQNRTDEQKERRGAPRGIERKPRPSRDEGKGDNREGRDYRDRRQEDEETRKVVEAREEPGERTAPGSQGPASGQTSMMIGQSAPDNSQFISKKEEEKKKWLAELGVDDTWADRFVQQPPPRPSIRMQQQQPTATQQLMAPDAAPTSGYRTESTVSGGRADSQNNEMPPPAMRSSMAIGGIAPNDDRIRDKKREEQRLWLEELNKQREEQREARMKLKDKTRASEETWADRFTHDPRETAAVDRSPRTEPPQTGSYHDNAGGRISSAPQPQPASTAPAADEDVTFIRGQNVYLDPVTRYELEQKRKKHLEYQAAVKAQIEEKERLKREERERKWREEMEEEAKLKAERDKLQRQLEAEENKHRQKEEARQRQVEQLKNMMDAEQERAKEQRMLNRLTTLQQGGHDIRGLKAHYEATTPRLHGVSVDPSTIPGLGGTSPRDNYHSNQRDNHYSNPPSYRGNMEAPSTKRSQEIATDTVSYDPYVEDRVLTPSRFRKPSQPHNDPSSPRREFATQTGDIAALIESLKKEISDVEIEYRPKPGDKASRNNNKQVHVKSADNKKRPDNRQRQGAPQPPPTKQSKPKQQKADGKPPTWNYQNPKKKAPVKQSEKDPFFEQKRQEREEQRAKRERQLQYLVELNKQVIPTEKHSRLDIHTDGDLPNGLDTDRGAGEERSRKQKHAHTKDDPPVANGDVSHRSRSHRSRSPPAKGTGKYRRMERSQSPPVPAVRHKIGKNPAGDFETDYDVDAHNYYRPANGNAEVTPRVDEHGNVTAPVRDGDFVPIMRTQDVLDPSKAEEPVQLSRENTHIKKARQHYHENLHPADYGNQLEMYEDRQRQPAPRSKDPILNPGLVKDFPTARQDQILQQLSSLKQSLIQRQRELETCMSPSDFEKQV</sequence>
<feature type="compositionally biased region" description="Basic and acidic residues" evidence="1">
    <location>
        <begin position="1006"/>
        <end position="1017"/>
    </location>
</feature>
<evidence type="ECO:0000259" key="2">
    <source>
        <dbReference type="Pfam" id="PF15236"/>
    </source>
</evidence>
<feature type="compositionally biased region" description="Basic and acidic residues" evidence="1">
    <location>
        <begin position="838"/>
        <end position="848"/>
    </location>
</feature>
<dbReference type="InterPro" id="IPR039183">
    <property type="entry name" value="CCD66"/>
</dbReference>
<dbReference type="EMBL" id="JACVVK020000091">
    <property type="protein sequence ID" value="KAK7493640.1"/>
    <property type="molecule type" value="Genomic_DNA"/>
</dbReference>
<feature type="region of interest" description="Disordered" evidence="1">
    <location>
        <begin position="576"/>
        <end position="949"/>
    </location>
</feature>
<feature type="region of interest" description="Disordered" evidence="1">
    <location>
        <begin position="1006"/>
        <end position="1027"/>
    </location>
</feature>
<feature type="region of interest" description="Disordered" evidence="1">
    <location>
        <begin position="496"/>
        <end position="547"/>
    </location>
</feature>
<feature type="compositionally biased region" description="Low complexity" evidence="1">
    <location>
        <begin position="440"/>
        <end position="453"/>
    </location>
</feature>
<protein>
    <recommendedName>
        <fullName evidence="2">CCDC66 domain-containing protein</fullName>
    </recommendedName>
</protein>
<feature type="compositionally biased region" description="Basic and acidic residues" evidence="1">
    <location>
        <begin position="781"/>
        <end position="805"/>
    </location>
</feature>
<feature type="compositionally biased region" description="Basic and acidic residues" evidence="1">
    <location>
        <begin position="615"/>
        <end position="625"/>
    </location>
</feature>
<gene>
    <name evidence="3" type="ORF">BaRGS_00015152</name>
</gene>
<feature type="compositionally biased region" description="Low complexity" evidence="1">
    <location>
        <begin position="302"/>
        <end position="316"/>
    </location>
</feature>
<organism evidence="3 4">
    <name type="scientific">Batillaria attramentaria</name>
    <dbReference type="NCBI Taxonomy" id="370345"/>
    <lineage>
        <taxon>Eukaryota</taxon>
        <taxon>Metazoa</taxon>
        <taxon>Spiralia</taxon>
        <taxon>Lophotrochozoa</taxon>
        <taxon>Mollusca</taxon>
        <taxon>Gastropoda</taxon>
        <taxon>Caenogastropoda</taxon>
        <taxon>Sorbeoconcha</taxon>
        <taxon>Cerithioidea</taxon>
        <taxon>Batillariidae</taxon>
        <taxon>Batillaria</taxon>
    </lineage>
</organism>
<feature type="non-terminal residue" evidence="3">
    <location>
        <position position="1"/>
    </location>
</feature>
<dbReference type="AlphaFoldDB" id="A0ABD0L2E9"/>